<dbReference type="GO" id="GO:0005886">
    <property type="term" value="C:plasma membrane"/>
    <property type="evidence" value="ECO:0007669"/>
    <property type="project" value="UniProtKB-SubCell"/>
</dbReference>
<dbReference type="SUPFAM" id="SSF47384">
    <property type="entry name" value="Homodimeric domain of signal transducing histidine kinase"/>
    <property type="match status" value="1"/>
</dbReference>
<dbReference type="Gene3D" id="1.10.287.130">
    <property type="match status" value="1"/>
</dbReference>
<feature type="coiled-coil region" evidence="16">
    <location>
        <begin position="315"/>
        <end position="377"/>
    </location>
</feature>
<dbReference type="SMART" id="SM00387">
    <property type="entry name" value="HATPase_c"/>
    <property type="match status" value="1"/>
</dbReference>
<keyword evidence="20" id="KW-1185">Reference proteome</keyword>
<evidence type="ECO:0000256" key="2">
    <source>
        <dbReference type="ARBA" id="ARBA00004429"/>
    </source>
</evidence>
<name>A0A1H2PLP4_9BURK</name>
<organism evidence="19 20">
    <name type="scientific">Chitinasiproducens palmae</name>
    <dbReference type="NCBI Taxonomy" id="1770053"/>
    <lineage>
        <taxon>Bacteria</taxon>
        <taxon>Pseudomonadati</taxon>
        <taxon>Pseudomonadota</taxon>
        <taxon>Betaproteobacteria</taxon>
        <taxon>Burkholderiales</taxon>
        <taxon>Burkholderiaceae</taxon>
        <taxon>Chitinasiproducens</taxon>
    </lineage>
</organism>
<keyword evidence="10 19" id="KW-0418">Kinase</keyword>
<dbReference type="EMBL" id="FNLO01000003">
    <property type="protein sequence ID" value="SDV47445.1"/>
    <property type="molecule type" value="Genomic_DNA"/>
</dbReference>
<sequence>MKSTLLRLCTVGIAIATICWLAWSLAWRQGVGELKRQSLARATVIASDLNTTLERYRALPWVLAHHPYVEQLVQAPPAPGAVAQANAFMRALADHAHVMAAYLVDAQGVCIAASNAGDAASFVGRSFRYRPYVKDALAGGRGRFFGIGTTSREAGYYLSEPVVVDGRVVGVAVVKIDLDWLQRDDGTGPLAVVDQNDVVVLSTVPAWRYSSLGPLPASAARQIVRTRQYAERDLPALPWRTLEALPDGGRIVAVGNGPTYLEYRQPVDLPGWRLQTMTPLGPARLRAGAAAFLAGCAALTALFIGLYWRQRRQRLRALALSRRRLKAAYAAMEERVRERTAELSATNDRLRTEVAERDRAEQELRDAHEELLKASQLAALGQISAGLTHELNQPLTALRSYSDNTLELFERGRLDAARDNLRAIASLAERMGKITNTLKVFVGRNRQPADCADRANPLDALVEAASLLAPRFAARPGREPVSVTVVVAPGVSVSLDALLARAVDDARQAAPLLACDALRLEHILINLLGNALDAIDAIEPGRAEASGVPAASVPLDPARASEARLHDAGPRRGRIAVSFHVRGAGEATDIAPSSENAPAAPLLPPAALAGHRPSLALSAVARPVPTSDGDYAGSEACGGEAVRAAALAMADMPPAGDGLHADWAEGEGWRAGLAGREAVTIVVDDDGPGIDPAIRDRLFAPFFSTKATGVGMGLGLAIVQALAADCGGHIALMPSRLGGAAFALTLPIAPRPANDEAAQR</sequence>
<keyword evidence="16" id="KW-0175">Coiled coil</keyword>
<dbReference type="Pfam" id="PF00512">
    <property type="entry name" value="HisKA"/>
    <property type="match status" value="1"/>
</dbReference>
<dbReference type="FunFam" id="1.10.287.130:FF:000049">
    <property type="entry name" value="C4-dicarboxylate transport sensor protein DctB"/>
    <property type="match status" value="1"/>
</dbReference>
<evidence type="ECO:0000256" key="14">
    <source>
        <dbReference type="ARBA" id="ARBA00023136"/>
    </source>
</evidence>
<evidence type="ECO:0000259" key="18">
    <source>
        <dbReference type="PROSITE" id="PS50109"/>
    </source>
</evidence>
<feature type="transmembrane region" description="Helical" evidence="17">
    <location>
        <begin position="287"/>
        <end position="308"/>
    </location>
</feature>
<dbReference type="Pfam" id="PF02743">
    <property type="entry name" value="dCache_1"/>
    <property type="match status" value="1"/>
</dbReference>
<dbReference type="PANTHER" id="PTHR43065:SF46">
    <property type="entry name" value="C4-DICARBOXYLATE TRANSPORT SENSOR PROTEIN DCTB"/>
    <property type="match status" value="1"/>
</dbReference>
<dbReference type="Gene3D" id="3.30.565.10">
    <property type="entry name" value="Histidine kinase-like ATPase, C-terminal domain"/>
    <property type="match status" value="1"/>
</dbReference>
<dbReference type="Gene3D" id="6.10.250.3020">
    <property type="match status" value="1"/>
</dbReference>
<proteinExistence type="predicted"/>
<dbReference type="STRING" id="1770053.SAMN05216551_10316"/>
<dbReference type="InterPro" id="IPR003661">
    <property type="entry name" value="HisK_dim/P_dom"/>
</dbReference>
<dbReference type="Proteomes" id="UP000243719">
    <property type="component" value="Unassembled WGS sequence"/>
</dbReference>
<evidence type="ECO:0000256" key="16">
    <source>
        <dbReference type="SAM" id="Coils"/>
    </source>
</evidence>
<evidence type="ECO:0000256" key="15">
    <source>
        <dbReference type="ARBA" id="ARBA00073143"/>
    </source>
</evidence>
<dbReference type="GO" id="GO:0005524">
    <property type="term" value="F:ATP binding"/>
    <property type="evidence" value="ECO:0007669"/>
    <property type="project" value="UniProtKB-KW"/>
</dbReference>
<dbReference type="SUPFAM" id="SSF55874">
    <property type="entry name" value="ATPase domain of HSP90 chaperone/DNA topoisomerase II/histidine kinase"/>
    <property type="match status" value="1"/>
</dbReference>
<evidence type="ECO:0000256" key="12">
    <source>
        <dbReference type="ARBA" id="ARBA00022989"/>
    </source>
</evidence>
<protein>
    <recommendedName>
        <fullName evidence="15">C4-dicarboxylate transport sensor protein DctB</fullName>
        <ecNumber evidence="3">2.7.13.3</ecNumber>
    </recommendedName>
</protein>
<evidence type="ECO:0000256" key="10">
    <source>
        <dbReference type="ARBA" id="ARBA00022777"/>
    </source>
</evidence>
<keyword evidence="6" id="KW-0597">Phosphoprotein</keyword>
<evidence type="ECO:0000256" key="8">
    <source>
        <dbReference type="ARBA" id="ARBA00022692"/>
    </source>
</evidence>
<keyword evidence="7" id="KW-0808">Transferase</keyword>
<keyword evidence="13" id="KW-0902">Two-component regulatory system</keyword>
<reference evidence="20" key="1">
    <citation type="submission" date="2016-09" db="EMBL/GenBank/DDBJ databases">
        <authorList>
            <person name="Varghese N."/>
            <person name="Submissions S."/>
        </authorList>
    </citation>
    <scope>NUCLEOTIDE SEQUENCE [LARGE SCALE GENOMIC DNA]</scope>
    <source>
        <strain evidence="20">JS23</strain>
    </source>
</reference>
<dbReference type="InterPro" id="IPR033479">
    <property type="entry name" value="dCache_1"/>
</dbReference>
<dbReference type="GO" id="GO:0000155">
    <property type="term" value="F:phosphorelay sensor kinase activity"/>
    <property type="evidence" value="ECO:0007669"/>
    <property type="project" value="InterPro"/>
</dbReference>
<gene>
    <name evidence="19" type="ORF">SAMN05216551_10316</name>
</gene>
<keyword evidence="5" id="KW-0997">Cell inner membrane</keyword>
<dbReference type="InterPro" id="IPR036890">
    <property type="entry name" value="HATPase_C_sf"/>
</dbReference>
<dbReference type="EC" id="2.7.13.3" evidence="3"/>
<dbReference type="AlphaFoldDB" id="A0A1H2PLP4"/>
<dbReference type="InterPro" id="IPR036097">
    <property type="entry name" value="HisK_dim/P_sf"/>
</dbReference>
<dbReference type="PROSITE" id="PS50109">
    <property type="entry name" value="HIS_KIN"/>
    <property type="match status" value="1"/>
</dbReference>
<keyword evidence="12 17" id="KW-1133">Transmembrane helix</keyword>
<comment type="catalytic activity">
    <reaction evidence="1">
        <text>ATP + protein L-histidine = ADP + protein N-phospho-L-histidine.</text>
        <dbReference type="EC" id="2.7.13.3"/>
    </reaction>
</comment>
<dbReference type="SMART" id="SM00388">
    <property type="entry name" value="HisKA"/>
    <property type="match status" value="1"/>
</dbReference>
<dbReference type="Gene3D" id="3.30.450.20">
    <property type="entry name" value="PAS domain"/>
    <property type="match status" value="2"/>
</dbReference>
<evidence type="ECO:0000256" key="3">
    <source>
        <dbReference type="ARBA" id="ARBA00012438"/>
    </source>
</evidence>
<evidence type="ECO:0000256" key="4">
    <source>
        <dbReference type="ARBA" id="ARBA00022475"/>
    </source>
</evidence>
<keyword evidence="9" id="KW-0547">Nucleotide-binding</keyword>
<dbReference type="PANTHER" id="PTHR43065">
    <property type="entry name" value="SENSOR HISTIDINE KINASE"/>
    <property type="match status" value="1"/>
</dbReference>
<evidence type="ECO:0000313" key="19">
    <source>
        <dbReference type="EMBL" id="SDV47445.1"/>
    </source>
</evidence>
<dbReference type="InterPro" id="IPR029151">
    <property type="entry name" value="Sensor-like_sf"/>
</dbReference>
<comment type="subcellular location">
    <subcellularLocation>
        <location evidence="2">Cell inner membrane</location>
        <topology evidence="2">Multi-pass membrane protein</topology>
    </subcellularLocation>
</comment>
<dbReference type="InterPro" id="IPR004358">
    <property type="entry name" value="Sig_transdc_His_kin-like_C"/>
</dbReference>
<dbReference type="CDD" id="cd00082">
    <property type="entry name" value="HisKA"/>
    <property type="match status" value="1"/>
</dbReference>
<dbReference type="SUPFAM" id="SSF103190">
    <property type="entry name" value="Sensory domain-like"/>
    <property type="match status" value="1"/>
</dbReference>
<dbReference type="Pfam" id="PF02518">
    <property type="entry name" value="HATPase_c"/>
    <property type="match status" value="1"/>
</dbReference>
<dbReference type="InterPro" id="IPR003594">
    <property type="entry name" value="HATPase_dom"/>
</dbReference>
<evidence type="ECO:0000313" key="20">
    <source>
        <dbReference type="Proteomes" id="UP000243719"/>
    </source>
</evidence>
<dbReference type="PRINTS" id="PR00344">
    <property type="entry name" value="BCTRLSENSOR"/>
</dbReference>
<evidence type="ECO:0000256" key="13">
    <source>
        <dbReference type="ARBA" id="ARBA00023012"/>
    </source>
</evidence>
<accession>A0A1H2PLP4</accession>
<evidence type="ECO:0000256" key="11">
    <source>
        <dbReference type="ARBA" id="ARBA00022840"/>
    </source>
</evidence>
<feature type="domain" description="Histidine kinase" evidence="18">
    <location>
        <begin position="386"/>
        <end position="750"/>
    </location>
</feature>
<evidence type="ECO:0000256" key="9">
    <source>
        <dbReference type="ARBA" id="ARBA00022741"/>
    </source>
</evidence>
<evidence type="ECO:0000256" key="6">
    <source>
        <dbReference type="ARBA" id="ARBA00022553"/>
    </source>
</evidence>
<dbReference type="RefSeq" id="WP_170845043.1">
    <property type="nucleotide sequence ID" value="NZ_FNLO01000003.1"/>
</dbReference>
<keyword evidence="8 17" id="KW-0812">Transmembrane</keyword>
<keyword evidence="14 17" id="KW-0472">Membrane</keyword>
<evidence type="ECO:0000256" key="17">
    <source>
        <dbReference type="SAM" id="Phobius"/>
    </source>
</evidence>
<dbReference type="InterPro" id="IPR005467">
    <property type="entry name" value="His_kinase_dom"/>
</dbReference>
<keyword evidence="11" id="KW-0067">ATP-binding</keyword>
<evidence type="ECO:0000256" key="1">
    <source>
        <dbReference type="ARBA" id="ARBA00000085"/>
    </source>
</evidence>
<evidence type="ECO:0000256" key="7">
    <source>
        <dbReference type="ARBA" id="ARBA00022679"/>
    </source>
</evidence>
<keyword evidence="4" id="KW-1003">Cell membrane</keyword>
<evidence type="ECO:0000256" key="5">
    <source>
        <dbReference type="ARBA" id="ARBA00022519"/>
    </source>
</evidence>